<evidence type="ECO:0008006" key="4">
    <source>
        <dbReference type="Google" id="ProtNLM"/>
    </source>
</evidence>
<proteinExistence type="predicted"/>
<dbReference type="AlphaFoldDB" id="A0A7S4HD80"/>
<sequence>MNTRGCAVVILTVLHPTHLTSLHLDREDRNEASSPPTAWDEEPPRNGRELPAGPMALSSRKPEAECCASPASSACACSHRASLYRLTSASRAPGWIRYVRPTSLWLLQGCRSASLSDLNWWPELTSSLRRGVERHGARNVHLGHARSRRDLDTACSAARVCTGRGWTECNHALDRPATRDEIKLVWI</sequence>
<keyword evidence="2" id="KW-0732">Signal</keyword>
<feature type="signal peptide" evidence="2">
    <location>
        <begin position="1"/>
        <end position="21"/>
    </location>
</feature>
<name>A0A7S4HD80_9EUKA</name>
<organism evidence="3">
    <name type="scientific">Prymnesium polylepis</name>
    <dbReference type="NCBI Taxonomy" id="72548"/>
    <lineage>
        <taxon>Eukaryota</taxon>
        <taxon>Haptista</taxon>
        <taxon>Haptophyta</taxon>
        <taxon>Prymnesiophyceae</taxon>
        <taxon>Prymnesiales</taxon>
        <taxon>Prymnesiaceae</taxon>
        <taxon>Prymnesium</taxon>
    </lineage>
</organism>
<feature type="chain" id="PRO_5030717411" description="Secreted protein" evidence="2">
    <location>
        <begin position="22"/>
        <end position="187"/>
    </location>
</feature>
<accession>A0A7S4HD80</accession>
<evidence type="ECO:0000256" key="2">
    <source>
        <dbReference type="SAM" id="SignalP"/>
    </source>
</evidence>
<dbReference type="EMBL" id="HBKO01002075">
    <property type="protein sequence ID" value="CAE2195681.1"/>
    <property type="molecule type" value="Transcribed_RNA"/>
</dbReference>
<evidence type="ECO:0000313" key="3">
    <source>
        <dbReference type="EMBL" id="CAE2195681.1"/>
    </source>
</evidence>
<reference evidence="3" key="1">
    <citation type="submission" date="2021-01" db="EMBL/GenBank/DDBJ databases">
        <authorList>
            <person name="Corre E."/>
            <person name="Pelletier E."/>
            <person name="Niang G."/>
            <person name="Scheremetjew M."/>
            <person name="Finn R."/>
            <person name="Kale V."/>
            <person name="Holt S."/>
            <person name="Cochrane G."/>
            <person name="Meng A."/>
            <person name="Brown T."/>
            <person name="Cohen L."/>
        </authorList>
    </citation>
    <scope>NUCLEOTIDE SEQUENCE</scope>
    <source>
        <strain evidence="3">UIO037</strain>
    </source>
</reference>
<protein>
    <recommendedName>
        <fullName evidence="4">Secreted protein</fullName>
    </recommendedName>
</protein>
<evidence type="ECO:0000256" key="1">
    <source>
        <dbReference type="SAM" id="MobiDB-lite"/>
    </source>
</evidence>
<gene>
    <name evidence="3" type="ORF">CPOL0286_LOCUS1035</name>
</gene>
<feature type="region of interest" description="Disordered" evidence="1">
    <location>
        <begin position="24"/>
        <end position="55"/>
    </location>
</feature>